<reference evidence="2 3" key="1">
    <citation type="journal article" date="2018" name="Front. Plant Sci.">
        <title>Red Clover (Trifolium pratense) and Zigzag Clover (T. medium) - A Picture of Genomic Similarities and Differences.</title>
        <authorList>
            <person name="Dluhosova J."/>
            <person name="Istvanek J."/>
            <person name="Nedelnik J."/>
            <person name="Repkova J."/>
        </authorList>
    </citation>
    <scope>NUCLEOTIDE SEQUENCE [LARGE SCALE GENOMIC DNA]</scope>
    <source>
        <strain evidence="3">cv. 10/8</strain>
        <tissue evidence="2">Leaf</tissue>
    </source>
</reference>
<comment type="caution">
    <text evidence="2">The sequence shown here is derived from an EMBL/GenBank/DDBJ whole genome shotgun (WGS) entry which is preliminary data.</text>
</comment>
<dbReference type="Proteomes" id="UP000265520">
    <property type="component" value="Unassembled WGS sequence"/>
</dbReference>
<organism evidence="2 3">
    <name type="scientific">Trifolium medium</name>
    <dbReference type="NCBI Taxonomy" id="97028"/>
    <lineage>
        <taxon>Eukaryota</taxon>
        <taxon>Viridiplantae</taxon>
        <taxon>Streptophyta</taxon>
        <taxon>Embryophyta</taxon>
        <taxon>Tracheophyta</taxon>
        <taxon>Spermatophyta</taxon>
        <taxon>Magnoliopsida</taxon>
        <taxon>eudicotyledons</taxon>
        <taxon>Gunneridae</taxon>
        <taxon>Pentapetalae</taxon>
        <taxon>rosids</taxon>
        <taxon>fabids</taxon>
        <taxon>Fabales</taxon>
        <taxon>Fabaceae</taxon>
        <taxon>Papilionoideae</taxon>
        <taxon>50 kb inversion clade</taxon>
        <taxon>NPAAA clade</taxon>
        <taxon>Hologalegina</taxon>
        <taxon>IRL clade</taxon>
        <taxon>Trifolieae</taxon>
        <taxon>Trifolium</taxon>
    </lineage>
</organism>
<name>A0A392UZ07_9FABA</name>
<sequence>TGLPPSEPPPYTTNPANHRSVEHHQTTAIAAANCTIAVAETSIFHRNLRPVLSLSLSR</sequence>
<evidence type="ECO:0000313" key="2">
    <source>
        <dbReference type="EMBL" id="MCI81097.1"/>
    </source>
</evidence>
<evidence type="ECO:0000313" key="3">
    <source>
        <dbReference type="Proteomes" id="UP000265520"/>
    </source>
</evidence>
<feature type="non-terminal residue" evidence="2">
    <location>
        <position position="1"/>
    </location>
</feature>
<dbReference type="AlphaFoldDB" id="A0A392UZ07"/>
<protein>
    <submittedName>
        <fullName evidence="2">Uncharacterized protein</fullName>
    </submittedName>
</protein>
<keyword evidence="3" id="KW-1185">Reference proteome</keyword>
<feature type="region of interest" description="Disordered" evidence="1">
    <location>
        <begin position="1"/>
        <end position="22"/>
    </location>
</feature>
<proteinExistence type="predicted"/>
<accession>A0A392UZ07</accession>
<evidence type="ECO:0000256" key="1">
    <source>
        <dbReference type="SAM" id="MobiDB-lite"/>
    </source>
</evidence>
<feature type="compositionally biased region" description="Pro residues" evidence="1">
    <location>
        <begin position="1"/>
        <end position="12"/>
    </location>
</feature>
<dbReference type="EMBL" id="LXQA011010826">
    <property type="protein sequence ID" value="MCI81097.1"/>
    <property type="molecule type" value="Genomic_DNA"/>
</dbReference>